<reference evidence="1" key="1">
    <citation type="journal article" date="2021" name="PeerJ">
        <title>Extensive microbial diversity within the chicken gut microbiome revealed by metagenomics and culture.</title>
        <authorList>
            <person name="Gilroy R."/>
            <person name="Ravi A."/>
            <person name="Getino M."/>
            <person name="Pursley I."/>
            <person name="Horton D.L."/>
            <person name="Alikhan N.F."/>
            <person name="Baker D."/>
            <person name="Gharbi K."/>
            <person name="Hall N."/>
            <person name="Watson M."/>
            <person name="Adriaenssens E.M."/>
            <person name="Foster-Nyarko E."/>
            <person name="Jarju S."/>
            <person name="Secka A."/>
            <person name="Antonio M."/>
            <person name="Oren A."/>
            <person name="Chaudhuri R.R."/>
            <person name="La Ragione R."/>
            <person name="Hildebrand F."/>
            <person name="Pallen M.J."/>
        </authorList>
    </citation>
    <scope>NUCLEOTIDE SEQUENCE</scope>
    <source>
        <strain evidence="1">Gambia15-2214</strain>
    </source>
</reference>
<keyword evidence="1" id="KW-0969">Cilium</keyword>
<evidence type="ECO:0000313" key="2">
    <source>
        <dbReference type="Proteomes" id="UP000823914"/>
    </source>
</evidence>
<protein>
    <submittedName>
        <fullName evidence="1">Flagellar protein FlaG</fullName>
    </submittedName>
</protein>
<dbReference type="InterPro" id="IPR005186">
    <property type="entry name" value="FlaG"/>
</dbReference>
<reference evidence="1" key="2">
    <citation type="submission" date="2021-04" db="EMBL/GenBank/DDBJ databases">
        <authorList>
            <person name="Gilroy R."/>
        </authorList>
    </citation>
    <scope>NUCLEOTIDE SEQUENCE</scope>
    <source>
        <strain evidence="1">Gambia15-2214</strain>
    </source>
</reference>
<dbReference type="Gene3D" id="3.30.160.170">
    <property type="entry name" value="FlaG-like"/>
    <property type="match status" value="1"/>
</dbReference>
<accession>A0A9E2L2Z6</accession>
<evidence type="ECO:0000313" key="1">
    <source>
        <dbReference type="EMBL" id="MBU3849808.1"/>
    </source>
</evidence>
<dbReference type="AlphaFoldDB" id="A0A9E2L2Z6"/>
<dbReference type="Proteomes" id="UP000823914">
    <property type="component" value="Unassembled WGS sequence"/>
</dbReference>
<dbReference type="SUPFAM" id="SSF160214">
    <property type="entry name" value="FlaG-like"/>
    <property type="match status" value="1"/>
</dbReference>
<dbReference type="EMBL" id="JAHLFV010000106">
    <property type="protein sequence ID" value="MBU3849808.1"/>
    <property type="molecule type" value="Genomic_DNA"/>
</dbReference>
<proteinExistence type="predicted"/>
<sequence length="120" mass="13488">MTIHYIGQSLATDGRFKHISRNFSGVSVDMQDLSREFTDVSERVLQNFVEMQEATQNNSQVSHSSAIKLQFSVNKELGKVIIKVVDKNADKVLKEIPSADMQQVQLALRRNLGLLVDIEA</sequence>
<dbReference type="InterPro" id="IPR035924">
    <property type="entry name" value="FlaG-like_sf"/>
</dbReference>
<keyword evidence="1" id="KW-0282">Flagellum</keyword>
<dbReference type="Pfam" id="PF03646">
    <property type="entry name" value="FlaG"/>
    <property type="match status" value="1"/>
</dbReference>
<organism evidence="1 2">
    <name type="scientific">Candidatus Treponema excrementipullorum</name>
    <dbReference type="NCBI Taxonomy" id="2838768"/>
    <lineage>
        <taxon>Bacteria</taxon>
        <taxon>Pseudomonadati</taxon>
        <taxon>Spirochaetota</taxon>
        <taxon>Spirochaetia</taxon>
        <taxon>Spirochaetales</taxon>
        <taxon>Treponemataceae</taxon>
        <taxon>Treponema</taxon>
    </lineage>
</organism>
<keyword evidence="1" id="KW-0966">Cell projection</keyword>
<gene>
    <name evidence="1" type="ORF">IAA16_04505</name>
</gene>
<comment type="caution">
    <text evidence="1">The sequence shown here is derived from an EMBL/GenBank/DDBJ whole genome shotgun (WGS) entry which is preliminary data.</text>
</comment>
<name>A0A9E2L2Z6_9SPIR</name>